<dbReference type="RefSeq" id="WP_160855502.1">
    <property type="nucleotide sequence ID" value="NZ_WUWG01000005.1"/>
</dbReference>
<dbReference type="Pfam" id="PF00106">
    <property type="entry name" value="adh_short"/>
    <property type="match status" value="1"/>
</dbReference>
<protein>
    <submittedName>
        <fullName evidence="4">SDR family NAD(P)-dependent oxidoreductase</fullName>
    </submittedName>
</protein>
<keyword evidence="2" id="KW-0560">Oxidoreductase</keyword>
<dbReference type="InterPro" id="IPR057326">
    <property type="entry name" value="KR_dom"/>
</dbReference>
<dbReference type="PANTHER" id="PTHR44196:SF1">
    <property type="entry name" value="DEHYDROGENASE_REDUCTASE SDR FAMILY MEMBER 7B"/>
    <property type="match status" value="1"/>
</dbReference>
<evidence type="ECO:0000259" key="3">
    <source>
        <dbReference type="SMART" id="SM00822"/>
    </source>
</evidence>
<feature type="domain" description="Ketoreductase" evidence="3">
    <location>
        <begin position="7"/>
        <end position="186"/>
    </location>
</feature>
<dbReference type="InterPro" id="IPR020904">
    <property type="entry name" value="Sc_DH/Rdtase_CS"/>
</dbReference>
<name>A0A6B0TQI6_9RHOB</name>
<keyword evidence="5" id="KW-1185">Reference proteome</keyword>
<dbReference type="Gene3D" id="3.40.50.720">
    <property type="entry name" value="NAD(P)-binding Rossmann-like Domain"/>
    <property type="match status" value="1"/>
</dbReference>
<gene>
    <name evidence="4" type="ORF">GSH16_12250</name>
</gene>
<comment type="similarity">
    <text evidence="1">Belongs to the short-chain dehydrogenases/reductases (SDR) family.</text>
</comment>
<reference evidence="4 5" key="1">
    <citation type="submission" date="2019-12" db="EMBL/GenBank/DDBJ databases">
        <title>Strain KN286 was isolated from seawater, which was collected from Caroline Seamount in the tropical western Pacific.</title>
        <authorList>
            <person name="Wang Q."/>
        </authorList>
    </citation>
    <scope>NUCLEOTIDE SEQUENCE [LARGE SCALE GENOMIC DNA]</scope>
    <source>
        <strain evidence="4 5">KN286</strain>
    </source>
</reference>
<evidence type="ECO:0000313" key="5">
    <source>
        <dbReference type="Proteomes" id="UP000436016"/>
    </source>
</evidence>
<dbReference type="SMART" id="SM00822">
    <property type="entry name" value="PKS_KR"/>
    <property type="match status" value="1"/>
</dbReference>
<dbReference type="PANTHER" id="PTHR44196">
    <property type="entry name" value="DEHYDROGENASE/REDUCTASE SDR FAMILY MEMBER 7B"/>
    <property type="match status" value="1"/>
</dbReference>
<dbReference type="EMBL" id="WUWG01000005">
    <property type="protein sequence ID" value="MXU66216.1"/>
    <property type="molecule type" value="Genomic_DNA"/>
</dbReference>
<dbReference type="InterPro" id="IPR002347">
    <property type="entry name" value="SDR_fam"/>
</dbReference>
<sequence length="255" mass="28248">MRDFSGKCYWIIGASEGLGRALAHDLAEAGARLVLSARHEDRLRSLQSELEPLCDAAVLPLDLRDQASVDAAFEALPDVDGIIYMAGAYQPMTVQEWEQAGIETMLDVNLNGAVRILSGILPRFLERDRGHIVLVGSLSAYRGLPGAIGYGVSKAALMHLAECLRIDLRDSAVEVQLVNPGFIETRLTAKNDFDMPFIMTPEEASKAMMKGISSTRFKTDFPWGFSLVFRIGRILPEWLWFRIFSRKSEGGSQAR</sequence>
<evidence type="ECO:0000313" key="4">
    <source>
        <dbReference type="EMBL" id="MXU66216.1"/>
    </source>
</evidence>
<dbReference type="GO" id="GO:0016491">
    <property type="term" value="F:oxidoreductase activity"/>
    <property type="evidence" value="ECO:0007669"/>
    <property type="project" value="UniProtKB-KW"/>
</dbReference>
<organism evidence="4 5">
    <name type="scientific">Oceanomicrobium pacificus</name>
    <dbReference type="NCBI Taxonomy" id="2692916"/>
    <lineage>
        <taxon>Bacteria</taxon>
        <taxon>Pseudomonadati</taxon>
        <taxon>Pseudomonadota</taxon>
        <taxon>Alphaproteobacteria</taxon>
        <taxon>Rhodobacterales</taxon>
        <taxon>Paracoccaceae</taxon>
        <taxon>Oceanomicrobium</taxon>
    </lineage>
</organism>
<dbReference type="Proteomes" id="UP000436016">
    <property type="component" value="Unassembled WGS sequence"/>
</dbReference>
<dbReference type="AlphaFoldDB" id="A0A6B0TQI6"/>
<dbReference type="PROSITE" id="PS00061">
    <property type="entry name" value="ADH_SHORT"/>
    <property type="match status" value="1"/>
</dbReference>
<dbReference type="GO" id="GO:0016020">
    <property type="term" value="C:membrane"/>
    <property type="evidence" value="ECO:0007669"/>
    <property type="project" value="TreeGrafter"/>
</dbReference>
<comment type="caution">
    <text evidence="4">The sequence shown here is derived from an EMBL/GenBank/DDBJ whole genome shotgun (WGS) entry which is preliminary data.</text>
</comment>
<evidence type="ECO:0000256" key="2">
    <source>
        <dbReference type="ARBA" id="ARBA00023002"/>
    </source>
</evidence>
<dbReference type="PRINTS" id="PR00081">
    <property type="entry name" value="GDHRDH"/>
</dbReference>
<accession>A0A6B0TQI6</accession>
<proteinExistence type="inferred from homology"/>
<evidence type="ECO:0000256" key="1">
    <source>
        <dbReference type="ARBA" id="ARBA00006484"/>
    </source>
</evidence>
<dbReference type="SUPFAM" id="SSF51735">
    <property type="entry name" value="NAD(P)-binding Rossmann-fold domains"/>
    <property type="match status" value="1"/>
</dbReference>
<dbReference type="InterPro" id="IPR036291">
    <property type="entry name" value="NAD(P)-bd_dom_sf"/>
</dbReference>